<feature type="region of interest" description="Disordered" evidence="6">
    <location>
        <begin position="343"/>
        <end position="362"/>
    </location>
</feature>
<feature type="domain" description="Rad21/Rec8-like protein C-terminal eukaryotic" evidence="7">
    <location>
        <begin position="1028"/>
        <end position="1078"/>
    </location>
</feature>
<feature type="compositionally biased region" description="Polar residues" evidence="6">
    <location>
        <begin position="350"/>
        <end position="359"/>
    </location>
</feature>
<dbReference type="Pfam" id="PF04825">
    <property type="entry name" value="Rad21_Rec8_N"/>
    <property type="match status" value="1"/>
</dbReference>
<protein>
    <submittedName>
        <fullName evidence="10">Double-strand-break repair protein rad21 homolog isoform X1</fullName>
    </submittedName>
</protein>
<keyword evidence="5" id="KW-0539">Nucleus</keyword>
<evidence type="ECO:0000259" key="8">
    <source>
        <dbReference type="Pfam" id="PF04825"/>
    </source>
</evidence>
<comment type="similarity">
    <text evidence="3">Belongs to the rad21 family.</text>
</comment>
<name>A0ABM0JWK7_APLCA</name>
<dbReference type="InterPro" id="IPR023093">
    <property type="entry name" value="ScpA-like_C"/>
</dbReference>
<dbReference type="InterPro" id="IPR006910">
    <property type="entry name" value="Rad21_Rec8_N"/>
</dbReference>
<dbReference type="InterPro" id="IPR036390">
    <property type="entry name" value="WH_DNA-bd_sf"/>
</dbReference>
<evidence type="ECO:0000256" key="1">
    <source>
        <dbReference type="ARBA" id="ARBA00004123"/>
    </source>
</evidence>
<dbReference type="PANTHER" id="PTHR12585">
    <property type="entry name" value="SCC1 / RAD21 FAMILY MEMBER"/>
    <property type="match status" value="1"/>
</dbReference>
<dbReference type="Gene3D" id="1.10.10.580">
    <property type="entry name" value="Structural maintenance of chromosome 1. Chain E"/>
    <property type="match status" value="1"/>
</dbReference>
<proteinExistence type="inferred from homology"/>
<sequence length="1082" mass="117679">MFYASFVLNKKGPLARIWLAAHWDKKLTKAHVFETNIDSSVEAILKPKVKMALRTSGHLLLGVVRIYSRKAKYLLADCNEAFVKIKMAFRPGVVDLPEENREAAVAAITLQENFHDFETTLADLEDINVQAQFSVNQSRPEEITMREDLGQITLMGDDGFGPMEDDSLGEELNIEQLCLILYGEPCNFVDRPFTEDNLCDLLQNALSLKSTEDNCFMCRKGLFHQQCLYPHSSSVTQEKTCDRNSRLDSGISVDISVASCDTPSRSLGDETGSPSCSSQHSCSTPRRGSCFSPHSPCSSDHIFLSPYPVVSPVSSVPSSGGKLSLDLPPTPSGCKRKLELDDVNNHEAPSPTTSTPVSNDKSELCLQPTPPVTSQCPQCGCQLQVTTSGNGKAKCSVLQAGKEPQKPALDHSDSGIGLESDPGFYEMESGSEEEWDDDRDIEVRSIGRDHHHCCRSSHHGDHSCGPEPSTSKSSDSDLEGVGGGLAVKESHVEETSDSTVEESGCSPSTLDVSASADLEHQQTSPSVEESPSVSSASDLSKSVASGEEKGLNDHDSSDQPLDDQKAEKPVGDVGFDEREILPDAGHLDDGLYKSDEMEQEKEADHEIDRPESPIDKEKPMDIDLPPPVVGDDFGGGFMDGDDGCDEDNDDNFGDVDQDFFGQDFMGTGGLFEDPPAMPSDSTAQEAVQAASASPVPEENDKQPGEDAEESVPLQAAAPGISAVSSVGGEQTTLVHNEEEAFALEPLDITSVPGTERKGKRKRKLIVDEQKGIPSETMKLQLSDTSDIVTSLDLAPPTKKLMLWKETGGVEKVFVLPGRSIISKVSAKFFSRNLVCQSVSEDFEPGSSRIDLDLAPEIARENERNTTLADVTRQSEMSTIVEEASVVTAGDTTVQSVRQQDLGDTSHRSDRSEQLSVVDPLMPNNQSLFDQIPDNMTLQPVDVPADPTTIEPTINPLLDEGPPSVAPFSVPPPSVPPASVPPAMTFDDLEQEQDGELMPETAEQEEKRWSKRTQQMQHMFESAFTFSDTLSFKDMARNSNRKQAASRFYTLLVLKKHQAVCTEQNEPFGDILIQRGPNFGIAC</sequence>
<evidence type="ECO:0000256" key="6">
    <source>
        <dbReference type="SAM" id="MobiDB-lite"/>
    </source>
</evidence>
<evidence type="ECO:0000313" key="10">
    <source>
        <dbReference type="RefSeq" id="XP_005103220.1"/>
    </source>
</evidence>
<dbReference type="CDD" id="cd21792">
    <property type="entry name" value="Rad21_Rec8_M_NXP1-like"/>
    <property type="match status" value="1"/>
</dbReference>
<evidence type="ECO:0000313" key="9">
    <source>
        <dbReference type="Proteomes" id="UP000694888"/>
    </source>
</evidence>
<evidence type="ECO:0000256" key="4">
    <source>
        <dbReference type="ARBA" id="ARBA00022454"/>
    </source>
</evidence>
<organism evidence="9 10">
    <name type="scientific">Aplysia californica</name>
    <name type="common">California sea hare</name>
    <dbReference type="NCBI Taxonomy" id="6500"/>
    <lineage>
        <taxon>Eukaryota</taxon>
        <taxon>Metazoa</taxon>
        <taxon>Spiralia</taxon>
        <taxon>Lophotrochozoa</taxon>
        <taxon>Mollusca</taxon>
        <taxon>Gastropoda</taxon>
        <taxon>Heterobranchia</taxon>
        <taxon>Euthyneura</taxon>
        <taxon>Tectipleura</taxon>
        <taxon>Aplysiida</taxon>
        <taxon>Aplysioidea</taxon>
        <taxon>Aplysiidae</taxon>
        <taxon>Aplysia</taxon>
    </lineage>
</organism>
<feature type="region of interest" description="Disordered" evidence="6">
    <location>
        <begin position="314"/>
        <end position="337"/>
    </location>
</feature>
<dbReference type="GeneID" id="101845018"/>
<dbReference type="SUPFAM" id="SSF46785">
    <property type="entry name" value="Winged helix' DNA-binding domain"/>
    <property type="match status" value="1"/>
</dbReference>
<feature type="compositionally biased region" description="Acidic residues" evidence="6">
    <location>
        <begin position="639"/>
        <end position="657"/>
    </location>
</feature>
<accession>A0ABM0JWK7</accession>
<feature type="compositionally biased region" description="Basic and acidic residues" evidence="6">
    <location>
        <begin position="403"/>
        <end position="413"/>
    </location>
</feature>
<feature type="domain" description="Rad21/Rec8-like protein N-terminal" evidence="8">
    <location>
        <begin position="1"/>
        <end position="102"/>
    </location>
</feature>
<reference evidence="10" key="1">
    <citation type="submission" date="2025-08" db="UniProtKB">
        <authorList>
            <consortium name="RefSeq"/>
        </authorList>
    </citation>
    <scope>IDENTIFICATION</scope>
</reference>
<dbReference type="Proteomes" id="UP000694888">
    <property type="component" value="Unplaced"/>
</dbReference>
<dbReference type="InterPro" id="IPR006909">
    <property type="entry name" value="Rad21/Rec8_C_eu"/>
</dbReference>
<feature type="compositionally biased region" description="Low complexity" evidence="6">
    <location>
        <begin position="524"/>
        <end position="545"/>
    </location>
</feature>
<comment type="subcellular location">
    <subcellularLocation>
        <location evidence="2">Chromosome</location>
    </subcellularLocation>
    <subcellularLocation>
        <location evidence="1">Nucleus</location>
    </subcellularLocation>
</comment>
<evidence type="ECO:0000256" key="3">
    <source>
        <dbReference type="ARBA" id="ARBA00009870"/>
    </source>
</evidence>
<dbReference type="PANTHER" id="PTHR12585:SF69">
    <property type="entry name" value="FI11703P"/>
    <property type="match status" value="1"/>
</dbReference>
<feature type="compositionally biased region" description="Basic and acidic residues" evidence="6">
    <location>
        <begin position="546"/>
        <end position="621"/>
    </location>
</feature>
<feature type="region of interest" description="Disordered" evidence="6">
    <location>
        <begin position="402"/>
        <end position="437"/>
    </location>
</feature>
<evidence type="ECO:0000256" key="5">
    <source>
        <dbReference type="ARBA" id="ARBA00023242"/>
    </source>
</evidence>
<feature type="region of interest" description="Disordered" evidence="6">
    <location>
        <begin position="455"/>
        <end position="714"/>
    </location>
</feature>
<dbReference type="RefSeq" id="XP_005103220.1">
    <property type="nucleotide sequence ID" value="XM_005103163.3"/>
</dbReference>
<gene>
    <name evidence="10" type="primary">LOC101845018</name>
</gene>
<dbReference type="InterPro" id="IPR049589">
    <property type="entry name" value="NXP1_M-like"/>
</dbReference>
<keyword evidence="9" id="KW-1185">Reference proteome</keyword>
<evidence type="ECO:0000259" key="7">
    <source>
        <dbReference type="Pfam" id="PF04824"/>
    </source>
</evidence>
<dbReference type="Pfam" id="PF04824">
    <property type="entry name" value="Rad21_Rec8"/>
    <property type="match status" value="1"/>
</dbReference>
<dbReference type="InterPro" id="IPR039781">
    <property type="entry name" value="Rad21/Rec8-like"/>
</dbReference>
<evidence type="ECO:0000256" key="2">
    <source>
        <dbReference type="ARBA" id="ARBA00004286"/>
    </source>
</evidence>
<keyword evidence="4" id="KW-0158">Chromosome</keyword>